<comment type="caution">
    <text evidence="10">The sequence shown here is derived from an EMBL/GenBank/DDBJ whole genome shotgun (WGS) entry which is preliminary data.</text>
</comment>
<gene>
    <name evidence="8" type="primary">acpS</name>
    <name evidence="10" type="ORF">EJ104_10280</name>
</gene>
<dbReference type="InterPro" id="IPR037143">
    <property type="entry name" value="4-PPantetheinyl_Trfase_dom_sf"/>
</dbReference>
<dbReference type="Gene3D" id="3.90.470.20">
    <property type="entry name" value="4'-phosphopantetheinyl transferase domain"/>
    <property type="match status" value="1"/>
</dbReference>
<evidence type="ECO:0000256" key="6">
    <source>
        <dbReference type="ARBA" id="ARBA00023098"/>
    </source>
</evidence>
<dbReference type="GO" id="GO:0008897">
    <property type="term" value="F:holo-[acyl-carrier-protein] synthase activity"/>
    <property type="evidence" value="ECO:0007669"/>
    <property type="project" value="UniProtKB-UniRule"/>
</dbReference>
<keyword evidence="8" id="KW-0963">Cytoplasm</keyword>
<evidence type="ECO:0000256" key="5">
    <source>
        <dbReference type="ARBA" id="ARBA00022842"/>
    </source>
</evidence>
<keyword evidence="7 8" id="KW-0275">Fatty acid biosynthesis</keyword>
<keyword evidence="1 8" id="KW-0444">Lipid biosynthesis</keyword>
<evidence type="ECO:0000256" key="8">
    <source>
        <dbReference type="HAMAP-Rule" id="MF_00101"/>
    </source>
</evidence>
<feature type="domain" description="4'-phosphopantetheinyl transferase" evidence="9">
    <location>
        <begin position="4"/>
        <end position="70"/>
    </location>
</feature>
<dbReference type="GO" id="GO:0005737">
    <property type="term" value="C:cytoplasm"/>
    <property type="evidence" value="ECO:0007669"/>
    <property type="project" value="UniProtKB-SubCell"/>
</dbReference>
<evidence type="ECO:0000313" key="10">
    <source>
        <dbReference type="EMBL" id="RTR25600.1"/>
    </source>
</evidence>
<keyword evidence="5 8" id="KW-0460">Magnesium</keyword>
<keyword evidence="3 8" id="KW-0479">Metal-binding</keyword>
<protein>
    <recommendedName>
        <fullName evidence="8">Holo-[acyl-carrier-protein] synthase</fullName>
        <shortName evidence="8">Holo-ACP synthase</shortName>
        <ecNumber evidence="8">2.7.8.7</ecNumber>
    </recommendedName>
    <alternativeName>
        <fullName evidence="8">4'-phosphopantetheinyl transferase AcpS</fullName>
    </alternativeName>
</protein>
<dbReference type="InterPro" id="IPR002582">
    <property type="entry name" value="ACPS"/>
</dbReference>
<name>A0A3S0I233_9DEIO</name>
<comment type="catalytic activity">
    <reaction evidence="8">
        <text>apo-[ACP] + CoA = holo-[ACP] + adenosine 3',5'-bisphosphate + H(+)</text>
        <dbReference type="Rhea" id="RHEA:12068"/>
        <dbReference type="Rhea" id="RHEA-COMP:9685"/>
        <dbReference type="Rhea" id="RHEA-COMP:9690"/>
        <dbReference type="ChEBI" id="CHEBI:15378"/>
        <dbReference type="ChEBI" id="CHEBI:29999"/>
        <dbReference type="ChEBI" id="CHEBI:57287"/>
        <dbReference type="ChEBI" id="CHEBI:58343"/>
        <dbReference type="ChEBI" id="CHEBI:64479"/>
        <dbReference type="EC" id="2.7.8.7"/>
    </reaction>
</comment>
<comment type="subcellular location">
    <subcellularLocation>
        <location evidence="8">Cytoplasm</location>
    </subcellularLocation>
</comment>
<feature type="binding site" evidence="8">
    <location>
        <position position="8"/>
    </location>
    <ligand>
        <name>Mg(2+)</name>
        <dbReference type="ChEBI" id="CHEBI:18420"/>
    </ligand>
</feature>
<keyword evidence="2 8" id="KW-0808">Transferase</keyword>
<dbReference type="InterPro" id="IPR008278">
    <property type="entry name" value="4-PPantetheinyl_Trfase_dom"/>
</dbReference>
<dbReference type="GO" id="GO:0006633">
    <property type="term" value="P:fatty acid biosynthetic process"/>
    <property type="evidence" value="ECO:0007669"/>
    <property type="project" value="UniProtKB-UniRule"/>
</dbReference>
<dbReference type="HAMAP" id="MF_00101">
    <property type="entry name" value="AcpS"/>
    <property type="match status" value="1"/>
</dbReference>
<evidence type="ECO:0000256" key="4">
    <source>
        <dbReference type="ARBA" id="ARBA00022832"/>
    </source>
</evidence>
<organism evidence="10 11">
    <name type="scientific">Deinococcus radiophilus</name>
    <dbReference type="NCBI Taxonomy" id="32062"/>
    <lineage>
        <taxon>Bacteria</taxon>
        <taxon>Thermotogati</taxon>
        <taxon>Deinococcota</taxon>
        <taxon>Deinococci</taxon>
        <taxon>Deinococcales</taxon>
        <taxon>Deinococcaceae</taxon>
        <taxon>Deinococcus</taxon>
    </lineage>
</organism>
<evidence type="ECO:0000313" key="11">
    <source>
        <dbReference type="Proteomes" id="UP000277766"/>
    </source>
</evidence>
<evidence type="ECO:0000259" key="9">
    <source>
        <dbReference type="Pfam" id="PF01648"/>
    </source>
</evidence>
<keyword evidence="6 8" id="KW-0443">Lipid metabolism</keyword>
<evidence type="ECO:0000256" key="1">
    <source>
        <dbReference type="ARBA" id="ARBA00022516"/>
    </source>
</evidence>
<evidence type="ECO:0000256" key="7">
    <source>
        <dbReference type="ARBA" id="ARBA00023160"/>
    </source>
</evidence>
<dbReference type="SUPFAM" id="SSF56214">
    <property type="entry name" value="4'-phosphopantetheinyl transferase"/>
    <property type="match status" value="1"/>
</dbReference>
<dbReference type="GO" id="GO:0000287">
    <property type="term" value="F:magnesium ion binding"/>
    <property type="evidence" value="ECO:0007669"/>
    <property type="project" value="UniProtKB-UniRule"/>
</dbReference>
<dbReference type="Proteomes" id="UP000277766">
    <property type="component" value="Unassembled WGS sequence"/>
</dbReference>
<dbReference type="AlphaFoldDB" id="A0A3S0I233"/>
<dbReference type="InterPro" id="IPR004568">
    <property type="entry name" value="Ppantetheine-prot_Trfase_dom"/>
</dbReference>
<reference evidence="10 11" key="1">
    <citation type="submission" date="2018-12" db="EMBL/GenBank/DDBJ databases">
        <title>Deinococcus radiophilus ATCC 27603 genome sequencing and assembly.</title>
        <authorList>
            <person name="Maclea K.S."/>
            <person name="Maynard C.R."/>
        </authorList>
    </citation>
    <scope>NUCLEOTIDE SEQUENCE [LARGE SCALE GENOMIC DNA]</scope>
    <source>
        <strain evidence="10 11">ATCC 27603</strain>
    </source>
</reference>
<accession>A0A3S0I233</accession>
<dbReference type="NCBIfam" id="NF011256">
    <property type="entry name" value="PRK14662.1"/>
    <property type="match status" value="1"/>
</dbReference>
<keyword evidence="4 8" id="KW-0276">Fatty acid metabolism</keyword>
<feature type="binding site" evidence="8">
    <location>
        <position position="56"/>
    </location>
    <ligand>
        <name>Mg(2+)</name>
        <dbReference type="ChEBI" id="CHEBI:18420"/>
    </ligand>
</feature>
<dbReference type="EC" id="2.7.8.7" evidence="8"/>
<evidence type="ECO:0000256" key="3">
    <source>
        <dbReference type="ARBA" id="ARBA00022723"/>
    </source>
</evidence>
<sequence>MIVSVGHDLIELGRIRGLLEREPQRYQRLFAPAELSYALAQRDPVPSLAARFAAKEAFQKVWPRPFGWQEVWVERLATPDGPFEYGPPALHFAPHIAAELQERGWRTHLSLTHSREHASAVVVLEAYASPGEQIGS</sequence>
<proteinExistence type="inferred from homology"/>
<comment type="function">
    <text evidence="8">Transfers the 4'-phosphopantetheine moiety from coenzyme A to a Ser of acyl-carrier-protein.</text>
</comment>
<dbReference type="Pfam" id="PF01648">
    <property type="entry name" value="ACPS"/>
    <property type="match status" value="1"/>
</dbReference>
<dbReference type="NCBIfam" id="TIGR00556">
    <property type="entry name" value="pantethn_trn"/>
    <property type="match status" value="1"/>
</dbReference>
<comment type="cofactor">
    <cofactor evidence="8">
        <name>Mg(2+)</name>
        <dbReference type="ChEBI" id="CHEBI:18420"/>
    </cofactor>
</comment>
<dbReference type="RefSeq" id="WP_126352682.1">
    <property type="nucleotide sequence ID" value="NZ_CP086381.1"/>
</dbReference>
<evidence type="ECO:0000256" key="2">
    <source>
        <dbReference type="ARBA" id="ARBA00022679"/>
    </source>
</evidence>
<dbReference type="EMBL" id="RXPE01000024">
    <property type="protein sequence ID" value="RTR25600.1"/>
    <property type="molecule type" value="Genomic_DNA"/>
</dbReference>
<comment type="similarity">
    <text evidence="8">Belongs to the P-Pant transferase superfamily. AcpS family.</text>
</comment>
<dbReference type="OrthoDB" id="517356at2"/>
<keyword evidence="11" id="KW-1185">Reference proteome</keyword>